<name>A0ABQ4EA72_9ACTN</name>
<comment type="caution">
    <text evidence="1">The sequence shown here is derived from an EMBL/GenBank/DDBJ whole genome shotgun (WGS) entry which is preliminary data.</text>
</comment>
<dbReference type="Proteomes" id="UP000646749">
    <property type="component" value="Unassembled WGS sequence"/>
</dbReference>
<keyword evidence="2" id="KW-1185">Reference proteome</keyword>
<protein>
    <submittedName>
        <fullName evidence="1">Uncharacterized protein</fullName>
    </submittedName>
</protein>
<gene>
    <name evidence="1" type="ORF">Pen02_65240</name>
</gene>
<dbReference type="RefSeq" id="WP_377472997.1">
    <property type="nucleotide sequence ID" value="NZ_JBHTIQ010000014.1"/>
</dbReference>
<organism evidence="1 2">
    <name type="scientific">Plantactinospora endophytica</name>
    <dbReference type="NCBI Taxonomy" id="673535"/>
    <lineage>
        <taxon>Bacteria</taxon>
        <taxon>Bacillati</taxon>
        <taxon>Actinomycetota</taxon>
        <taxon>Actinomycetes</taxon>
        <taxon>Micromonosporales</taxon>
        <taxon>Micromonosporaceae</taxon>
        <taxon>Plantactinospora</taxon>
    </lineage>
</organism>
<dbReference type="EMBL" id="BONW01000039">
    <property type="protein sequence ID" value="GIG91588.1"/>
    <property type="molecule type" value="Genomic_DNA"/>
</dbReference>
<accession>A0ABQ4EA72</accession>
<reference evidence="1 2" key="1">
    <citation type="submission" date="2021-01" db="EMBL/GenBank/DDBJ databases">
        <title>Whole genome shotgun sequence of Plantactinospora endophytica NBRC 110450.</title>
        <authorList>
            <person name="Komaki H."/>
            <person name="Tamura T."/>
        </authorList>
    </citation>
    <scope>NUCLEOTIDE SEQUENCE [LARGE SCALE GENOMIC DNA]</scope>
    <source>
        <strain evidence="1 2">NBRC 110450</strain>
    </source>
</reference>
<proteinExistence type="predicted"/>
<evidence type="ECO:0000313" key="1">
    <source>
        <dbReference type="EMBL" id="GIG91588.1"/>
    </source>
</evidence>
<sequence>MTAKPIRPVRRREIEPILIASDNSFAHAYGSVAEMLSEKDIGAMAQGGLEFFDRAGRRLAPVLSHAWELEGLVPTLEDPDPELIQGRLQAVVQHVADHIRRHPEVVADSGLTADEAIAALPQIGGGTLAEDAAHFPGGEQPSSGGIRLMTPGGWFHQTLHAAGLAH</sequence>
<evidence type="ECO:0000313" key="2">
    <source>
        <dbReference type="Proteomes" id="UP000646749"/>
    </source>
</evidence>